<dbReference type="Gene3D" id="3.15.10.40">
    <property type="entry name" value="Uncharacterised protein PF07273, DUF1439"/>
    <property type="match status" value="1"/>
</dbReference>
<gene>
    <name evidence="1" type="ORF">GCM10009332_32070</name>
</gene>
<evidence type="ECO:0000313" key="2">
    <source>
        <dbReference type="Proteomes" id="UP000613743"/>
    </source>
</evidence>
<evidence type="ECO:0000313" key="1">
    <source>
        <dbReference type="EMBL" id="GGI92370.1"/>
    </source>
</evidence>
<accession>A0A917NDT8</accession>
<reference evidence="1" key="1">
    <citation type="journal article" date="2014" name="Int. J. Syst. Evol. Microbiol.">
        <title>Complete genome sequence of Corynebacterium casei LMG S-19264T (=DSM 44701T), isolated from a smear-ripened cheese.</title>
        <authorList>
            <consortium name="US DOE Joint Genome Institute (JGI-PGF)"/>
            <person name="Walter F."/>
            <person name="Albersmeier A."/>
            <person name="Kalinowski J."/>
            <person name="Ruckert C."/>
        </authorList>
    </citation>
    <scope>NUCLEOTIDE SEQUENCE</scope>
    <source>
        <strain evidence="1">JCM 30804</strain>
    </source>
</reference>
<dbReference type="AlphaFoldDB" id="A0A917NDT8"/>
<keyword evidence="2" id="KW-1185">Reference proteome</keyword>
<evidence type="ECO:0008006" key="3">
    <source>
        <dbReference type="Google" id="ProtNLM"/>
    </source>
</evidence>
<dbReference type="EMBL" id="BMPZ01000014">
    <property type="protein sequence ID" value="GGI92370.1"/>
    <property type="molecule type" value="Genomic_DNA"/>
</dbReference>
<dbReference type="InterPro" id="IPR010835">
    <property type="entry name" value="DUF1439"/>
</dbReference>
<dbReference type="RefSeq" id="WP_188922847.1">
    <property type="nucleotide sequence ID" value="NZ_BMPZ01000014.1"/>
</dbReference>
<proteinExistence type="predicted"/>
<dbReference type="Proteomes" id="UP000613743">
    <property type="component" value="Unassembled WGS sequence"/>
</dbReference>
<comment type="caution">
    <text evidence="1">The sequence shown here is derived from an EMBL/GenBank/DDBJ whole genome shotgun (WGS) entry which is preliminary data.</text>
</comment>
<sequence>MQKLAIVLGIFVCLMMTGCMSQYSISEKELESYLGKELKYEVKQGQGPFALQMQINDIEVKLGKKPDTMAVTAETKISLKNPLLPLSTYLSTTFEATPWYDASSQSIYLKRLDLVEVKSYPKELAQAVESMVPQLMRYLRATLESQPVYVLDTQDSTQAKIADIAQSIKVTPGYLVVEFKP</sequence>
<dbReference type="PROSITE" id="PS51257">
    <property type="entry name" value="PROKAR_LIPOPROTEIN"/>
    <property type="match status" value="1"/>
</dbReference>
<reference evidence="1" key="2">
    <citation type="submission" date="2020-09" db="EMBL/GenBank/DDBJ databases">
        <authorList>
            <person name="Sun Q."/>
            <person name="Ohkuma M."/>
        </authorList>
    </citation>
    <scope>NUCLEOTIDE SEQUENCE</scope>
    <source>
        <strain evidence="1">JCM 30804</strain>
    </source>
</reference>
<protein>
    <recommendedName>
        <fullName evidence="3">DUF1439 domain-containing protein</fullName>
    </recommendedName>
</protein>
<name>A0A917NDT8_9GAMM</name>
<dbReference type="Pfam" id="PF07273">
    <property type="entry name" value="DUF1439"/>
    <property type="match status" value="1"/>
</dbReference>
<organism evidence="1 2">
    <name type="scientific">Shewanella gelidii</name>
    <dbReference type="NCBI Taxonomy" id="1642821"/>
    <lineage>
        <taxon>Bacteria</taxon>
        <taxon>Pseudomonadati</taxon>
        <taxon>Pseudomonadota</taxon>
        <taxon>Gammaproteobacteria</taxon>
        <taxon>Alteromonadales</taxon>
        <taxon>Shewanellaceae</taxon>
        <taxon>Shewanella</taxon>
    </lineage>
</organism>